<evidence type="ECO:0000313" key="8">
    <source>
        <dbReference type="EMBL" id="SEW30178.1"/>
    </source>
</evidence>
<evidence type="ECO:0000256" key="3">
    <source>
        <dbReference type="ARBA" id="ARBA00022692"/>
    </source>
</evidence>
<dbReference type="AlphaFoldDB" id="A0A1I0QRM0"/>
<dbReference type="RefSeq" id="WP_089670171.1">
    <property type="nucleotide sequence ID" value="NZ_FOJA01000001.1"/>
</dbReference>
<dbReference type="EMBL" id="FOJA01000001">
    <property type="protein sequence ID" value="SEW30178.1"/>
    <property type="molecule type" value="Genomic_DNA"/>
</dbReference>
<comment type="subcellular location">
    <subcellularLocation>
        <location evidence="1">Membrane</location>
        <topology evidence="1">Multi-pass membrane protein</topology>
    </subcellularLocation>
</comment>
<protein>
    <submittedName>
        <fullName evidence="8">Predicted PurR-regulated permease PerM</fullName>
    </submittedName>
</protein>
<evidence type="ECO:0000256" key="7">
    <source>
        <dbReference type="SAM" id="Phobius"/>
    </source>
</evidence>
<dbReference type="InterPro" id="IPR002549">
    <property type="entry name" value="AI-2E-like"/>
</dbReference>
<feature type="transmembrane region" description="Helical" evidence="7">
    <location>
        <begin position="313"/>
        <end position="339"/>
    </location>
</feature>
<dbReference type="PANTHER" id="PTHR21716:SF4">
    <property type="entry name" value="TRANSMEMBRANE PROTEIN 245"/>
    <property type="match status" value="1"/>
</dbReference>
<feature type="transmembrane region" description="Helical" evidence="7">
    <location>
        <begin position="202"/>
        <end position="223"/>
    </location>
</feature>
<feature type="compositionally biased region" description="Low complexity" evidence="6">
    <location>
        <begin position="401"/>
        <end position="416"/>
    </location>
</feature>
<keyword evidence="5 7" id="KW-0472">Membrane</keyword>
<keyword evidence="4 7" id="KW-1133">Transmembrane helix</keyword>
<dbReference type="GO" id="GO:0016020">
    <property type="term" value="C:membrane"/>
    <property type="evidence" value="ECO:0007669"/>
    <property type="project" value="UniProtKB-SubCell"/>
</dbReference>
<dbReference type="Proteomes" id="UP000198518">
    <property type="component" value="Unassembled WGS sequence"/>
</dbReference>
<feature type="transmembrane region" description="Helical" evidence="7">
    <location>
        <begin position="144"/>
        <end position="166"/>
    </location>
</feature>
<evidence type="ECO:0000313" key="9">
    <source>
        <dbReference type="Proteomes" id="UP000198518"/>
    </source>
</evidence>
<dbReference type="STRING" id="355548.SAMN04487945_2901"/>
<evidence type="ECO:0000256" key="2">
    <source>
        <dbReference type="ARBA" id="ARBA00009773"/>
    </source>
</evidence>
<name>A0A1I0QRM0_9EURY</name>
<feature type="region of interest" description="Disordered" evidence="6">
    <location>
        <begin position="360"/>
        <end position="416"/>
    </location>
</feature>
<organism evidence="8 9">
    <name type="scientific">Halobacterium jilantaiense</name>
    <dbReference type="NCBI Taxonomy" id="355548"/>
    <lineage>
        <taxon>Archaea</taxon>
        <taxon>Methanobacteriati</taxon>
        <taxon>Methanobacteriota</taxon>
        <taxon>Stenosarchaea group</taxon>
        <taxon>Halobacteria</taxon>
        <taxon>Halobacteriales</taxon>
        <taxon>Halobacteriaceae</taxon>
        <taxon>Halobacterium</taxon>
    </lineage>
</organism>
<proteinExistence type="inferred from homology"/>
<comment type="similarity">
    <text evidence="2">Belongs to the autoinducer-2 exporter (AI-2E) (TC 2.A.86) family.</text>
</comment>
<dbReference type="OrthoDB" id="282734at2157"/>
<feature type="transmembrane region" description="Helical" evidence="7">
    <location>
        <begin position="243"/>
        <end position="267"/>
    </location>
</feature>
<feature type="transmembrane region" description="Helical" evidence="7">
    <location>
        <begin position="57"/>
        <end position="81"/>
    </location>
</feature>
<dbReference type="Pfam" id="PF01594">
    <property type="entry name" value="AI-2E_transport"/>
    <property type="match status" value="1"/>
</dbReference>
<feature type="transmembrane region" description="Helical" evidence="7">
    <location>
        <begin position="274"/>
        <end position="293"/>
    </location>
</feature>
<evidence type="ECO:0000256" key="5">
    <source>
        <dbReference type="ARBA" id="ARBA00023136"/>
    </source>
</evidence>
<keyword evidence="9" id="KW-1185">Reference proteome</keyword>
<evidence type="ECO:0000256" key="1">
    <source>
        <dbReference type="ARBA" id="ARBA00004141"/>
    </source>
</evidence>
<evidence type="ECO:0000256" key="4">
    <source>
        <dbReference type="ARBA" id="ARBA00022989"/>
    </source>
</evidence>
<sequence length="416" mass="44135">MARFDDLDRGRATWWVAAAVLAAVLAFVVYTFVGTFVLGFFLYYATRPVYRRLKGRLGPSSVAAIVSLVILALPAILLVAYTTAVGLQELNAVLDAQGADLGQLEALLAPYLDVSQAVEDPQSLLDQPSVQSALSTIAENAAGYLGLLTTAFIHLFAVITIAFYLLRDDHRLADWFRRRFADDDGVLAAYTDAVDRDFSNIFFGNIVFAFITGVVAAVSYNALNAVSPAGVGIPYPTLLGMLTGAASLIPVVGIKLVWIPLAGWLAFSSFQGDAGFLFVVVFVAVAAVVVDFIPDLVVRPYVSGRDLHLGLVILAYVFGPLLWGWYGLFLGPMVLVLVVHFARLVLPELVAGVEIDPVPNGETHGPAAPSDDPTYSAAAAEADTVNDQRTDGDASVDDGTGDTTDGATGDDSAGTR</sequence>
<keyword evidence="3 7" id="KW-0812">Transmembrane</keyword>
<gene>
    <name evidence="8" type="ORF">SAMN04487945_2901</name>
</gene>
<dbReference type="PANTHER" id="PTHR21716">
    <property type="entry name" value="TRANSMEMBRANE PROTEIN"/>
    <property type="match status" value="1"/>
</dbReference>
<evidence type="ECO:0000256" key="6">
    <source>
        <dbReference type="SAM" id="MobiDB-lite"/>
    </source>
</evidence>
<reference evidence="8 9" key="1">
    <citation type="submission" date="2016-10" db="EMBL/GenBank/DDBJ databases">
        <authorList>
            <person name="de Groot N.N."/>
        </authorList>
    </citation>
    <scope>NUCLEOTIDE SEQUENCE [LARGE SCALE GENOMIC DNA]</scope>
    <source>
        <strain evidence="8 9">CGMCC 1.5337</strain>
    </source>
</reference>
<feature type="transmembrane region" description="Helical" evidence="7">
    <location>
        <begin position="12"/>
        <end position="45"/>
    </location>
</feature>
<accession>A0A1I0QRM0</accession>